<gene>
    <name evidence="1" type="ORF">B296_00008043</name>
</gene>
<organism evidence="1 2">
    <name type="scientific">Ensete ventricosum</name>
    <name type="common">Abyssinian banana</name>
    <name type="synonym">Musa ensete</name>
    <dbReference type="NCBI Taxonomy" id="4639"/>
    <lineage>
        <taxon>Eukaryota</taxon>
        <taxon>Viridiplantae</taxon>
        <taxon>Streptophyta</taxon>
        <taxon>Embryophyta</taxon>
        <taxon>Tracheophyta</taxon>
        <taxon>Spermatophyta</taxon>
        <taxon>Magnoliopsida</taxon>
        <taxon>Liliopsida</taxon>
        <taxon>Zingiberales</taxon>
        <taxon>Musaceae</taxon>
        <taxon>Ensete</taxon>
    </lineage>
</organism>
<sequence>MQCHSRPRRPRGVATATVSSKEVMQCHRGLLLLRCNCCQLVHGWRRRACAVPLRSRPLKRKRVAVAISTSAGSGAVLIVGACRRPTTFAPTPIPPRFAGLLSPASGGMEERRGRLISDRRRRKRYLRDTVGMAAVDVGEERGLSDTRRRAIAAIKNAGVGIKSQVYIVAAGGVRRGGGETV</sequence>
<protein>
    <submittedName>
        <fullName evidence="1">Uncharacterized protein</fullName>
    </submittedName>
</protein>
<dbReference type="AlphaFoldDB" id="A0A427B4A0"/>
<reference evidence="1 2" key="1">
    <citation type="journal article" date="2014" name="Agronomy (Basel)">
        <title>A Draft Genome Sequence for Ensete ventricosum, the Drought-Tolerant Tree Against Hunger.</title>
        <authorList>
            <person name="Harrison J."/>
            <person name="Moore K.A."/>
            <person name="Paszkiewicz K."/>
            <person name="Jones T."/>
            <person name="Grant M."/>
            <person name="Ambacheew D."/>
            <person name="Muzemil S."/>
            <person name="Studholme D.J."/>
        </authorList>
    </citation>
    <scope>NUCLEOTIDE SEQUENCE [LARGE SCALE GENOMIC DNA]</scope>
</reference>
<dbReference type="EMBL" id="AMZH03000527">
    <property type="protein sequence ID" value="RRT83277.1"/>
    <property type="molecule type" value="Genomic_DNA"/>
</dbReference>
<comment type="caution">
    <text evidence="1">The sequence shown here is derived from an EMBL/GenBank/DDBJ whole genome shotgun (WGS) entry which is preliminary data.</text>
</comment>
<evidence type="ECO:0000313" key="1">
    <source>
        <dbReference type="EMBL" id="RRT83277.1"/>
    </source>
</evidence>
<proteinExistence type="predicted"/>
<accession>A0A427B4A0</accession>
<evidence type="ECO:0000313" key="2">
    <source>
        <dbReference type="Proteomes" id="UP000287651"/>
    </source>
</evidence>
<dbReference type="Proteomes" id="UP000287651">
    <property type="component" value="Unassembled WGS sequence"/>
</dbReference>
<name>A0A427B4A0_ENSVE</name>